<keyword evidence="1" id="KW-0812">Transmembrane</keyword>
<evidence type="ECO:0000313" key="3">
    <source>
        <dbReference type="Proteomes" id="UP000201640"/>
    </source>
</evidence>
<dbReference type="RefSeq" id="YP_007354064.1">
    <property type="nucleotide sequence ID" value="NC_020104.1"/>
</dbReference>
<dbReference type="KEGG" id="vg:14445996"/>
<sequence>MVLFNKNHYKSFVMIFVVFNSFNNYINKYNYNILTIMIHAMMGGLLGAGIGNVIYHYAESDTRTYSHNVPHDLILIVLGLFTGASIGLGIDIALLATGSYLWFLPK</sequence>
<keyword evidence="1" id="KW-1133">Transmembrane helix</keyword>
<proteinExistence type="predicted"/>
<dbReference type="Proteomes" id="UP000201640">
    <property type="component" value="Segment"/>
</dbReference>
<keyword evidence="1" id="KW-0472">Membrane</keyword>
<evidence type="ECO:0000313" key="2">
    <source>
        <dbReference type="EMBL" id="AGC01628.1"/>
    </source>
</evidence>
<feature type="transmembrane region" description="Helical" evidence="1">
    <location>
        <begin position="74"/>
        <end position="103"/>
    </location>
</feature>
<keyword evidence="3" id="KW-1185">Reference proteome</keyword>
<protein>
    <submittedName>
        <fullName evidence="2">Uncharacterized protein</fullName>
    </submittedName>
</protein>
<accession>L7RCE7</accession>
<feature type="transmembrane region" description="Helical" evidence="1">
    <location>
        <begin position="31"/>
        <end position="54"/>
    </location>
</feature>
<evidence type="ECO:0000256" key="1">
    <source>
        <dbReference type="SAM" id="Phobius"/>
    </source>
</evidence>
<dbReference type="EMBL" id="JX962719">
    <property type="protein sequence ID" value="AGC01628.1"/>
    <property type="molecule type" value="Genomic_DNA"/>
</dbReference>
<dbReference type="GeneID" id="14445996"/>
<name>L7RCE7_9VIRU</name>
<gene>
    <name evidence="2" type="ORF">Moumou_00082</name>
</gene>
<reference evidence="2 3" key="1">
    <citation type="journal article" date="2012" name="Genome Biol. Evol.">
        <title>Related Giant Viruses in Distant Locations and Different Habitats: Acanthamoeba polyphaga moumouvirus Represents a Third Lineage of the Mimiviridae That Is Close to the Megavirus Lineage.</title>
        <authorList>
            <person name="Yoosuf N."/>
            <person name="Yutin N."/>
            <person name="Colson P."/>
            <person name="Shabalina S.A."/>
            <person name="Pagnier I."/>
            <person name="Robert C."/>
            <person name="Azza S."/>
            <person name="Klose T."/>
            <person name="Wong J."/>
            <person name="Rossmann M.G."/>
            <person name="La Scola B."/>
            <person name="Raoult D."/>
            <person name="Koonin E.V."/>
        </authorList>
    </citation>
    <scope>NUCLEOTIDE SEQUENCE [LARGE SCALE GENOMIC DNA]</scope>
    <source>
        <strain evidence="2 3">M10A</strain>
    </source>
</reference>
<organism evidence="2 3">
    <name type="scientific">Acanthamoeba polyphaga moumouvirus</name>
    <dbReference type="NCBI Taxonomy" id="1269028"/>
    <lineage>
        <taxon>Viruses</taxon>
        <taxon>Varidnaviria</taxon>
        <taxon>Bamfordvirae</taxon>
        <taxon>Nucleocytoviricota</taxon>
        <taxon>Megaviricetes</taxon>
        <taxon>Imitervirales</taxon>
        <taxon>Mimiviridae</taxon>
        <taxon>Megamimivirinae</taxon>
        <taxon>Moumouvirus</taxon>
    </lineage>
</organism>